<evidence type="ECO:0000313" key="1">
    <source>
        <dbReference type="EMBL" id="AIZ42465.1"/>
    </source>
</evidence>
<gene>
    <name evidence="1" type="ORF">M666_13295</name>
</gene>
<sequence length="219" mass="25679">MSYRPLKKDLTDGTEICHFCNRPLRSLKAYILIDEKTKENVYSGPKCAEDNINNEYNLKLIPDLTKYTLAINDKESIPSNNSKERNTSKYSEKELNLRKAIEYLELRENKLSEDFNTSYNVLKEYYNSYLEEGTLNLNQISHILNIEKKSPDSLKLINLQKCYNYIFWINTGIQKLEVKADDFLIPIKNYLLKNLKLSDKQKIGVNKWLQNLDGIPQLK</sequence>
<dbReference type="AlphaFoldDB" id="A0AAU8RZA9"/>
<dbReference type="RefSeq" id="WP_029446261.1">
    <property type="nucleotide sequence ID" value="NZ_CP009976.1"/>
</dbReference>
<dbReference type="EMBL" id="CP009976">
    <property type="protein sequence ID" value="AIZ42465.1"/>
    <property type="molecule type" value="Genomic_DNA"/>
</dbReference>
<organism evidence="1 2">
    <name type="scientific">Cellulophaga baltica 18</name>
    <dbReference type="NCBI Taxonomy" id="1348584"/>
    <lineage>
        <taxon>Bacteria</taxon>
        <taxon>Pseudomonadati</taxon>
        <taxon>Bacteroidota</taxon>
        <taxon>Flavobacteriia</taxon>
        <taxon>Flavobacteriales</taxon>
        <taxon>Flavobacteriaceae</taxon>
        <taxon>Cellulophaga</taxon>
    </lineage>
</organism>
<proteinExistence type="predicted"/>
<name>A0AAU8RZA9_9FLAO</name>
<dbReference type="Proteomes" id="UP000030786">
    <property type="component" value="Chromosome"/>
</dbReference>
<evidence type="ECO:0000313" key="2">
    <source>
        <dbReference type="Proteomes" id="UP000030786"/>
    </source>
</evidence>
<reference evidence="1 2" key="1">
    <citation type="journal article" date="2014" name="Environ. Microbiol.">
        <title>Contrasting genomic patterns and infection strategies of two co-existing Bacteroidetes podovirus genera.</title>
        <authorList>
            <person name="Holmfeldt K."/>
            <person name="Howard-Varona C."/>
            <person name="Solonenko N."/>
            <person name="Sullivan M.B."/>
        </authorList>
    </citation>
    <scope>NUCLEOTIDE SEQUENCE [LARGE SCALE GENOMIC DNA]</scope>
    <source>
        <strain evidence="1 2">18</strain>
    </source>
</reference>
<dbReference type="KEGG" id="cbat:M666_13295"/>
<dbReference type="GeneID" id="78061710"/>
<accession>A0AAU8RZA9</accession>
<protein>
    <submittedName>
        <fullName evidence="1">Uncharacterized protein</fullName>
    </submittedName>
</protein>